<sequence>MAPSVRDYQSRDRGFAGRTFRNSFGGFINILTGGNGNVIEMISDKNIEILLEGDVYVSDIVVVGVLGLLIVVVVVSSDASLVRAQYKKKKKKKNKKSKSINGDGDFGTRSTNF</sequence>
<gene>
    <name evidence="3" type="ORF">F2Q69_00058623</name>
</gene>
<reference evidence="3" key="1">
    <citation type="submission" date="2019-12" db="EMBL/GenBank/DDBJ databases">
        <title>Genome sequencing and annotation of Brassica cretica.</title>
        <authorList>
            <person name="Studholme D.J."/>
            <person name="Sarris P."/>
        </authorList>
    </citation>
    <scope>NUCLEOTIDE SEQUENCE</scope>
    <source>
        <strain evidence="3">PFS-109/04</strain>
        <tissue evidence="3">Leaf</tissue>
    </source>
</reference>
<dbReference type="AlphaFoldDB" id="A0A8S9RCQ6"/>
<dbReference type="EMBL" id="QGKX02000095">
    <property type="protein sequence ID" value="KAF3570546.1"/>
    <property type="molecule type" value="Genomic_DNA"/>
</dbReference>
<accession>A0A8S9RCQ6</accession>
<organism evidence="3 4">
    <name type="scientific">Brassica cretica</name>
    <name type="common">Mustard</name>
    <dbReference type="NCBI Taxonomy" id="69181"/>
    <lineage>
        <taxon>Eukaryota</taxon>
        <taxon>Viridiplantae</taxon>
        <taxon>Streptophyta</taxon>
        <taxon>Embryophyta</taxon>
        <taxon>Tracheophyta</taxon>
        <taxon>Spermatophyta</taxon>
        <taxon>Magnoliopsida</taxon>
        <taxon>eudicotyledons</taxon>
        <taxon>Gunneridae</taxon>
        <taxon>Pentapetalae</taxon>
        <taxon>rosids</taxon>
        <taxon>malvids</taxon>
        <taxon>Brassicales</taxon>
        <taxon>Brassicaceae</taxon>
        <taxon>Brassiceae</taxon>
        <taxon>Brassica</taxon>
    </lineage>
</organism>
<keyword evidence="2" id="KW-1133">Transmembrane helix</keyword>
<protein>
    <submittedName>
        <fullName evidence="3">Uncharacterized protein</fullName>
    </submittedName>
</protein>
<keyword evidence="2" id="KW-0812">Transmembrane</keyword>
<keyword evidence="2" id="KW-0472">Membrane</keyword>
<feature type="transmembrane region" description="Helical" evidence="2">
    <location>
        <begin position="60"/>
        <end position="82"/>
    </location>
</feature>
<evidence type="ECO:0000313" key="3">
    <source>
        <dbReference type="EMBL" id="KAF3570546.1"/>
    </source>
</evidence>
<feature type="compositionally biased region" description="Basic residues" evidence="1">
    <location>
        <begin position="85"/>
        <end position="98"/>
    </location>
</feature>
<evidence type="ECO:0000256" key="2">
    <source>
        <dbReference type="SAM" id="Phobius"/>
    </source>
</evidence>
<evidence type="ECO:0000256" key="1">
    <source>
        <dbReference type="SAM" id="MobiDB-lite"/>
    </source>
</evidence>
<comment type="caution">
    <text evidence="3">The sequence shown here is derived from an EMBL/GenBank/DDBJ whole genome shotgun (WGS) entry which is preliminary data.</text>
</comment>
<dbReference type="Proteomes" id="UP000712600">
    <property type="component" value="Unassembled WGS sequence"/>
</dbReference>
<proteinExistence type="predicted"/>
<feature type="region of interest" description="Disordered" evidence="1">
    <location>
        <begin position="85"/>
        <end position="113"/>
    </location>
</feature>
<name>A0A8S9RCQ6_BRACR</name>
<evidence type="ECO:0000313" key="4">
    <source>
        <dbReference type="Proteomes" id="UP000712600"/>
    </source>
</evidence>